<evidence type="ECO:0008006" key="3">
    <source>
        <dbReference type="Google" id="ProtNLM"/>
    </source>
</evidence>
<proteinExistence type="predicted"/>
<gene>
    <name evidence="1" type="ORF">LSG31_03015</name>
</gene>
<protein>
    <recommendedName>
        <fullName evidence="3">Type II toxin-antitoxin system RelE/ParE family toxin</fullName>
    </recommendedName>
</protein>
<dbReference type="Proteomes" id="UP000830167">
    <property type="component" value="Chromosome"/>
</dbReference>
<reference evidence="1" key="1">
    <citation type="submission" date="2021-12" db="EMBL/GenBank/DDBJ databases">
        <title>Alicyclobacillaceae gen. nov., sp. nov., isolated from chalcocite enrichment system.</title>
        <authorList>
            <person name="Jiang Z."/>
        </authorList>
    </citation>
    <scope>NUCLEOTIDE SEQUENCE</scope>
    <source>
        <strain evidence="1">MYW30-H2</strain>
    </source>
</reference>
<dbReference type="RefSeq" id="WP_347437932.1">
    <property type="nucleotide sequence ID" value="NZ_CP089291.1"/>
</dbReference>
<evidence type="ECO:0000313" key="1">
    <source>
        <dbReference type="EMBL" id="UOF91244.1"/>
    </source>
</evidence>
<dbReference type="InterPro" id="IPR035093">
    <property type="entry name" value="RelE/ParE_toxin_dom_sf"/>
</dbReference>
<organism evidence="1 2">
    <name type="scientific">Fodinisporobacter ferrooxydans</name>
    <dbReference type="NCBI Taxonomy" id="2901836"/>
    <lineage>
        <taxon>Bacteria</taxon>
        <taxon>Bacillati</taxon>
        <taxon>Bacillota</taxon>
        <taxon>Bacilli</taxon>
        <taxon>Bacillales</taxon>
        <taxon>Alicyclobacillaceae</taxon>
        <taxon>Fodinisporobacter</taxon>
    </lineage>
</organism>
<dbReference type="Gene3D" id="3.30.2310.20">
    <property type="entry name" value="RelE-like"/>
    <property type="match status" value="1"/>
</dbReference>
<dbReference type="EMBL" id="CP089291">
    <property type="protein sequence ID" value="UOF91244.1"/>
    <property type="molecule type" value="Genomic_DNA"/>
</dbReference>
<accession>A0ABY4CLS3</accession>
<evidence type="ECO:0000313" key="2">
    <source>
        <dbReference type="Proteomes" id="UP000830167"/>
    </source>
</evidence>
<name>A0ABY4CLS3_9BACL</name>
<keyword evidence="2" id="KW-1185">Reference proteome</keyword>
<sequence>MADRYKVLWSDDARRYLATLKKFLKKVTPQEIFKKSKYVLSEAPEKKGDIVHFPGFEYDDYYWIMLNNVIIVYDVLEKENVVLVEACFYANTGISAYVFWGIDPDED</sequence>